<dbReference type="AlphaFoldDB" id="A0A382AMV1"/>
<organism evidence="4">
    <name type="scientific">marine metagenome</name>
    <dbReference type="NCBI Taxonomy" id="408172"/>
    <lineage>
        <taxon>unclassified sequences</taxon>
        <taxon>metagenomes</taxon>
        <taxon>ecological metagenomes</taxon>
    </lineage>
</organism>
<feature type="non-terminal residue" evidence="4">
    <location>
        <position position="765"/>
    </location>
</feature>
<keyword evidence="1" id="KW-0732">Signal</keyword>
<evidence type="ECO:0000259" key="3">
    <source>
        <dbReference type="SMART" id="SM00560"/>
    </source>
</evidence>
<dbReference type="InterPro" id="IPR006558">
    <property type="entry name" value="LamG-like"/>
</dbReference>
<evidence type="ECO:0000313" key="4">
    <source>
        <dbReference type="EMBL" id="SVB02806.1"/>
    </source>
</evidence>
<dbReference type="SUPFAM" id="SSF49899">
    <property type="entry name" value="Concanavalin A-like lectins/glucanases"/>
    <property type="match status" value="2"/>
</dbReference>
<feature type="domain" description="LamG-like jellyroll fold" evidence="3">
    <location>
        <begin position="1"/>
        <end position="103"/>
    </location>
</feature>
<dbReference type="Pfam" id="PF13385">
    <property type="entry name" value="Laminin_G_3"/>
    <property type="match status" value="2"/>
</dbReference>
<sequence length="765" mass="83655">LCVQQSSSKPYFNFRHSGGGNRTVIANTEINLDEWYHIAGSWDGSNLNIYVNGNLENSQDESGAEINSSASHVIIGASGEGSSGHFDGLVDEVIIWDTALSGEQISELMYTQFTGNEEGLAGYWKFNAGEGETLYDHSGNSNHGEINGAAWDEEGYQAPTTAVTFSVNMRDYVEEFGDSLDSYGGLYVAGGNIGSTNPEDSLFMGHQMYDDDGNNIYEVTLDLERNTHYEYRYRIGPASNGNWEQNFDDCGGGYFGDRYFDTDFRDSISVGPFCWNSCENCILPNRSLSFDGVDDYVSGTASTSLDVSNTNNLTINAWVKPADLNGGNQRVISHHGNSYSQYALLLDDDKIYFNVGNGEFEQNGANYSNSVLTINEWQHIGLTYDGEAIRFYLNSSLIFENFVDGNFSQDYIGEFFIGIRPETYVEDFIGGLDEISIWNTALTQEQIQLNMYNDLSGNEIGLVGYWNFNDGEGETLTDLSPYGNHGTINGATWSNDVRQEPYYGPEWYVSTEGSDDNNGSYDYPFASVQRAIDAANDYDMVEISSGEYFENIVINKSLNIGGNNENGYIIINGNQNGSTARIEGVSDSIIVSLYGLRFTNGRSDKGGGIFISNALVEMAQCDIYNNQTAGQGSQGAGIYSVNSSLNISNCYLWINNADDLPGLGAGIYAENSLVNINDNSHISNNNSSSGSGGGIYAVGQNSHIELFNSGVDNNSSQQKGGGLYIIDSAMVFLYDSKVNDNTTSEQGGGVYLENNSYFSASDNSR</sequence>
<keyword evidence="2" id="KW-1015">Disulfide bond</keyword>
<dbReference type="Gene3D" id="2.160.20.10">
    <property type="entry name" value="Single-stranded right-handed beta-helix, Pectin lyase-like"/>
    <property type="match status" value="1"/>
</dbReference>
<dbReference type="InterPro" id="IPR013320">
    <property type="entry name" value="ConA-like_dom_sf"/>
</dbReference>
<evidence type="ECO:0000256" key="1">
    <source>
        <dbReference type="ARBA" id="ARBA00022729"/>
    </source>
</evidence>
<dbReference type="PANTHER" id="PTHR42535:SF2">
    <property type="entry name" value="CHROMOSOME UNDETERMINED SCAFFOLD_146, WHOLE GENOME SHOTGUN SEQUENCE"/>
    <property type="match status" value="1"/>
</dbReference>
<accession>A0A382AMV1</accession>
<reference evidence="4" key="1">
    <citation type="submission" date="2018-05" db="EMBL/GenBank/DDBJ databases">
        <authorList>
            <person name="Lanie J.A."/>
            <person name="Ng W.-L."/>
            <person name="Kazmierczak K.M."/>
            <person name="Andrzejewski T.M."/>
            <person name="Davidsen T.M."/>
            <person name="Wayne K.J."/>
            <person name="Tettelin H."/>
            <person name="Glass J.I."/>
            <person name="Rusch D."/>
            <person name="Podicherti R."/>
            <person name="Tsui H.-C.T."/>
            <person name="Winkler M.E."/>
        </authorList>
    </citation>
    <scope>NUCLEOTIDE SEQUENCE</scope>
</reference>
<dbReference type="InterPro" id="IPR011050">
    <property type="entry name" value="Pectin_lyase_fold/virulence"/>
</dbReference>
<name>A0A382AMV1_9ZZZZ</name>
<protein>
    <recommendedName>
        <fullName evidence="3">LamG-like jellyroll fold domain-containing protein</fullName>
    </recommendedName>
</protein>
<feature type="non-terminal residue" evidence="4">
    <location>
        <position position="1"/>
    </location>
</feature>
<dbReference type="PANTHER" id="PTHR42535">
    <property type="entry name" value="OOKINETE PROTEIN, PUTATIVE-RELATED"/>
    <property type="match status" value="1"/>
</dbReference>
<dbReference type="EMBL" id="UINC01026054">
    <property type="protein sequence ID" value="SVB02806.1"/>
    <property type="molecule type" value="Genomic_DNA"/>
</dbReference>
<dbReference type="SMART" id="SM00560">
    <property type="entry name" value="LamGL"/>
    <property type="match status" value="2"/>
</dbReference>
<dbReference type="SUPFAM" id="SSF51126">
    <property type="entry name" value="Pectin lyase-like"/>
    <property type="match status" value="1"/>
</dbReference>
<dbReference type="InterPro" id="IPR013783">
    <property type="entry name" value="Ig-like_fold"/>
</dbReference>
<evidence type="ECO:0000256" key="2">
    <source>
        <dbReference type="ARBA" id="ARBA00023157"/>
    </source>
</evidence>
<feature type="domain" description="LamG-like jellyroll fold" evidence="3">
    <location>
        <begin position="311"/>
        <end position="445"/>
    </location>
</feature>
<dbReference type="Gene3D" id="2.60.120.200">
    <property type="match status" value="2"/>
</dbReference>
<proteinExistence type="predicted"/>
<dbReference type="InterPro" id="IPR012334">
    <property type="entry name" value="Pectin_lyas_fold"/>
</dbReference>
<gene>
    <name evidence="4" type="ORF">METZ01_LOCUS155660</name>
</gene>
<dbReference type="Gene3D" id="2.60.40.10">
    <property type="entry name" value="Immunoglobulins"/>
    <property type="match status" value="1"/>
</dbReference>